<feature type="compositionally biased region" description="Basic and acidic residues" evidence="1">
    <location>
        <begin position="119"/>
        <end position="138"/>
    </location>
</feature>
<comment type="caution">
    <text evidence="2">The sequence shown here is derived from an EMBL/GenBank/DDBJ whole genome shotgun (WGS) entry which is preliminary data.</text>
</comment>
<dbReference type="AlphaFoldDB" id="A0A8H5M9V0"/>
<protein>
    <submittedName>
        <fullName evidence="2">Uncharacterized protein</fullName>
    </submittedName>
</protein>
<keyword evidence="3" id="KW-1185">Reference proteome</keyword>
<name>A0A8H5M9V0_9AGAR</name>
<feature type="region of interest" description="Disordered" evidence="1">
    <location>
        <begin position="286"/>
        <end position="307"/>
    </location>
</feature>
<evidence type="ECO:0000313" key="3">
    <source>
        <dbReference type="Proteomes" id="UP000565441"/>
    </source>
</evidence>
<dbReference type="GO" id="GO:0005634">
    <property type="term" value="C:nucleus"/>
    <property type="evidence" value="ECO:0007669"/>
    <property type="project" value="TreeGrafter"/>
</dbReference>
<dbReference type="GO" id="GO:0006357">
    <property type="term" value="P:regulation of transcription by RNA polymerase II"/>
    <property type="evidence" value="ECO:0007669"/>
    <property type="project" value="TreeGrafter"/>
</dbReference>
<evidence type="ECO:0000313" key="2">
    <source>
        <dbReference type="EMBL" id="KAF5386092.1"/>
    </source>
</evidence>
<dbReference type="EMBL" id="JAACJP010000003">
    <property type="protein sequence ID" value="KAF5386092.1"/>
    <property type="molecule type" value="Genomic_DNA"/>
</dbReference>
<dbReference type="GO" id="GO:0030968">
    <property type="term" value="P:endoplasmic reticulum unfolded protein response"/>
    <property type="evidence" value="ECO:0007669"/>
    <property type="project" value="TreeGrafter"/>
</dbReference>
<organism evidence="2 3">
    <name type="scientific">Tricholomella constricta</name>
    <dbReference type="NCBI Taxonomy" id="117010"/>
    <lineage>
        <taxon>Eukaryota</taxon>
        <taxon>Fungi</taxon>
        <taxon>Dikarya</taxon>
        <taxon>Basidiomycota</taxon>
        <taxon>Agaricomycotina</taxon>
        <taxon>Agaricomycetes</taxon>
        <taxon>Agaricomycetidae</taxon>
        <taxon>Agaricales</taxon>
        <taxon>Tricholomatineae</taxon>
        <taxon>Lyophyllaceae</taxon>
        <taxon>Tricholomella</taxon>
    </lineage>
</organism>
<dbReference type="GO" id="GO:0005783">
    <property type="term" value="C:endoplasmic reticulum"/>
    <property type="evidence" value="ECO:0007669"/>
    <property type="project" value="TreeGrafter"/>
</dbReference>
<reference evidence="2 3" key="1">
    <citation type="journal article" date="2020" name="ISME J.">
        <title>Uncovering the hidden diversity of litter-decomposition mechanisms in mushroom-forming fungi.</title>
        <authorList>
            <person name="Floudas D."/>
            <person name="Bentzer J."/>
            <person name="Ahren D."/>
            <person name="Johansson T."/>
            <person name="Persson P."/>
            <person name="Tunlid A."/>
        </authorList>
    </citation>
    <scope>NUCLEOTIDE SEQUENCE [LARGE SCALE GENOMIC DNA]</scope>
    <source>
        <strain evidence="2 3">CBS 661.87</strain>
    </source>
</reference>
<dbReference type="Proteomes" id="UP000565441">
    <property type="component" value="Unassembled WGS sequence"/>
</dbReference>
<dbReference type="PANTHER" id="PTHR38406:SF1">
    <property type="entry name" value="TRANSCRIPTIONAL REPRESSOR OPI1"/>
    <property type="match status" value="1"/>
</dbReference>
<sequence length="337" mass="36538">MAADTSFAERYYATAHINAQILIFRDFTASLQILPSQTPAARPPISQAHLRTLHAMRRDIVQTVKQVVDVVGRYAGGALLENARGRVRGFILIKNLDRRSVGRPQRWAHKAPGPPGSSARDEDGDRERDREHERDRESVAAAAAGGAGAVRRSNRKTRERGPGGGGSASLPGAAILAAQRILMIATESLDMMRGVTGVVKDSLDRADAWVGRFRTVGLQRGTRQVGAEGTSSSAANGDQEMEGSEYELQFAYMRHRRGTSSKSLFDDHDGMPSPFSGDSSYLSYAGGSSMPSTPGAGAYTPTRRAADTPRVPVQITCPVRIKRDGSEWVEEAVRRTY</sequence>
<dbReference type="GO" id="GO:0003714">
    <property type="term" value="F:transcription corepressor activity"/>
    <property type="evidence" value="ECO:0007669"/>
    <property type="project" value="InterPro"/>
</dbReference>
<evidence type="ECO:0000256" key="1">
    <source>
        <dbReference type="SAM" id="MobiDB-lite"/>
    </source>
</evidence>
<dbReference type="OrthoDB" id="2441642at2759"/>
<dbReference type="GO" id="GO:0008654">
    <property type="term" value="P:phospholipid biosynthetic process"/>
    <property type="evidence" value="ECO:0007669"/>
    <property type="project" value="TreeGrafter"/>
</dbReference>
<dbReference type="InterPro" id="IPR013927">
    <property type="entry name" value="TF_Opi1_Ccg-8"/>
</dbReference>
<gene>
    <name evidence="2" type="ORF">D9615_002180</name>
</gene>
<dbReference type="Pfam" id="PF08618">
    <property type="entry name" value="Opi1"/>
    <property type="match status" value="1"/>
</dbReference>
<feature type="region of interest" description="Disordered" evidence="1">
    <location>
        <begin position="102"/>
        <end position="170"/>
    </location>
</feature>
<accession>A0A8H5M9V0</accession>
<proteinExistence type="predicted"/>
<dbReference type="PANTHER" id="PTHR38406">
    <property type="entry name" value="TRANSCRIPTIONAL REPRESSOR OPI1"/>
    <property type="match status" value="1"/>
</dbReference>